<dbReference type="GO" id="GO:0071277">
    <property type="term" value="P:cellular response to calcium ion"/>
    <property type="evidence" value="ECO:0007669"/>
    <property type="project" value="TreeGrafter"/>
</dbReference>
<feature type="domain" description="VWFA" evidence="1">
    <location>
        <begin position="89"/>
        <end position="301"/>
    </location>
</feature>
<organism evidence="2">
    <name type="scientific">Pseudictyota dubia</name>
    <dbReference type="NCBI Taxonomy" id="2749911"/>
    <lineage>
        <taxon>Eukaryota</taxon>
        <taxon>Sar</taxon>
        <taxon>Stramenopiles</taxon>
        <taxon>Ochrophyta</taxon>
        <taxon>Bacillariophyta</taxon>
        <taxon>Mediophyceae</taxon>
        <taxon>Biddulphiophycidae</taxon>
        <taxon>Eupodiscales</taxon>
        <taxon>Odontellaceae</taxon>
        <taxon>Pseudictyota</taxon>
    </lineage>
</organism>
<dbReference type="SUPFAM" id="SSF53300">
    <property type="entry name" value="vWA-like"/>
    <property type="match status" value="1"/>
</dbReference>
<name>A0A7R9W2K0_9STRA</name>
<evidence type="ECO:0000259" key="1">
    <source>
        <dbReference type="PROSITE" id="PS50234"/>
    </source>
</evidence>
<dbReference type="AlphaFoldDB" id="A0A7R9W2K0"/>
<dbReference type="GO" id="GO:0005544">
    <property type="term" value="F:calcium-dependent phospholipid binding"/>
    <property type="evidence" value="ECO:0007669"/>
    <property type="project" value="InterPro"/>
</dbReference>
<dbReference type="InterPro" id="IPR010734">
    <property type="entry name" value="Copine_C"/>
</dbReference>
<dbReference type="PANTHER" id="PTHR10857">
    <property type="entry name" value="COPINE"/>
    <property type="match status" value="1"/>
</dbReference>
<dbReference type="Pfam" id="PF07002">
    <property type="entry name" value="Copine"/>
    <property type="match status" value="1"/>
</dbReference>
<dbReference type="GO" id="GO:0005886">
    <property type="term" value="C:plasma membrane"/>
    <property type="evidence" value="ECO:0007669"/>
    <property type="project" value="TreeGrafter"/>
</dbReference>
<gene>
    <name evidence="2" type="ORF">TDUB1175_LOCUS11257</name>
</gene>
<dbReference type="PROSITE" id="PS50234">
    <property type="entry name" value="VWFA"/>
    <property type="match status" value="1"/>
</dbReference>
<dbReference type="InterPro" id="IPR036465">
    <property type="entry name" value="vWFA_dom_sf"/>
</dbReference>
<accession>A0A7R9W2K0</accession>
<dbReference type="InterPro" id="IPR045052">
    <property type="entry name" value="Copine"/>
</dbReference>
<protein>
    <recommendedName>
        <fullName evidence="1">VWFA domain-containing protein</fullName>
    </recommendedName>
</protein>
<reference evidence="2" key="1">
    <citation type="submission" date="2021-01" db="EMBL/GenBank/DDBJ databases">
        <authorList>
            <person name="Corre E."/>
            <person name="Pelletier E."/>
            <person name="Niang G."/>
            <person name="Scheremetjew M."/>
            <person name="Finn R."/>
            <person name="Kale V."/>
            <person name="Holt S."/>
            <person name="Cochrane G."/>
            <person name="Meng A."/>
            <person name="Brown T."/>
            <person name="Cohen L."/>
        </authorList>
    </citation>
    <scope>NUCLEOTIDE SEQUENCE</scope>
    <source>
        <strain evidence="2">CCMP147</strain>
    </source>
</reference>
<dbReference type="SMART" id="SM00327">
    <property type="entry name" value="VWA"/>
    <property type="match status" value="1"/>
</dbReference>
<evidence type="ECO:0000313" key="2">
    <source>
        <dbReference type="EMBL" id="CAD8312468.1"/>
    </source>
</evidence>
<sequence length="336" mass="36459">MEGTIVIDGEENGAEVLPVVESHHVANAEVEASNDGDQHRDEEDSATVPETLNLASLHNDQSAIGTVLQLQASARPTFADYVDSGLDIDLCVAIDFTSSNGDPRIPGTLHHNRDGALNDYEETILSVGGSIAKYSSNKNFPVWGFGARYAGEVRHIFQCGQTSAVHSVEGVMDAYRSVFQTDLTMSGPTVISKVIQAAAARANRYHKTVQANPKLKYCVLLVITDGVLNASNLAETNRLLESVREVPLSTVIVGIGMADFSAMQDLEDTNGGVNRKNVTFAPFRPNQHDPQALSRAALKHLPNQIVGYFTQNCFYPDHHRRQASIAESVISELTTE</sequence>
<dbReference type="EMBL" id="HBED01022560">
    <property type="protein sequence ID" value="CAD8312468.1"/>
    <property type="molecule type" value="Transcribed_RNA"/>
</dbReference>
<dbReference type="InterPro" id="IPR002035">
    <property type="entry name" value="VWF_A"/>
</dbReference>
<dbReference type="PANTHER" id="PTHR10857:SF106">
    <property type="entry name" value="C2 DOMAIN-CONTAINING PROTEIN"/>
    <property type="match status" value="1"/>
</dbReference>
<proteinExistence type="predicted"/>